<name>A0A328E8H5_9ASTE</name>
<evidence type="ECO:0000313" key="1">
    <source>
        <dbReference type="EMBL" id="RAL52781.1"/>
    </source>
</evidence>
<dbReference type="AlphaFoldDB" id="A0A328E8H5"/>
<evidence type="ECO:0000313" key="2">
    <source>
        <dbReference type="Proteomes" id="UP000249390"/>
    </source>
</evidence>
<dbReference type="Proteomes" id="UP000249390">
    <property type="component" value="Unassembled WGS sequence"/>
</dbReference>
<proteinExistence type="predicted"/>
<organism evidence="1 2">
    <name type="scientific">Cuscuta australis</name>
    <dbReference type="NCBI Taxonomy" id="267555"/>
    <lineage>
        <taxon>Eukaryota</taxon>
        <taxon>Viridiplantae</taxon>
        <taxon>Streptophyta</taxon>
        <taxon>Embryophyta</taxon>
        <taxon>Tracheophyta</taxon>
        <taxon>Spermatophyta</taxon>
        <taxon>Magnoliopsida</taxon>
        <taxon>eudicotyledons</taxon>
        <taxon>Gunneridae</taxon>
        <taxon>Pentapetalae</taxon>
        <taxon>asterids</taxon>
        <taxon>lamiids</taxon>
        <taxon>Solanales</taxon>
        <taxon>Convolvulaceae</taxon>
        <taxon>Cuscuteae</taxon>
        <taxon>Cuscuta</taxon>
        <taxon>Cuscuta subgen. Grammica</taxon>
        <taxon>Cuscuta sect. Cleistogrammica</taxon>
    </lineage>
</organism>
<sequence>MASKYLCSPSSVTRACDPSGGYEVLEHWDCLRGRVFWEPSLGRPVQAGEMGQGSCSKEYGSLVH</sequence>
<dbReference type="EMBL" id="NQVE01000030">
    <property type="protein sequence ID" value="RAL52781.1"/>
    <property type="molecule type" value="Genomic_DNA"/>
</dbReference>
<accession>A0A328E8H5</accession>
<keyword evidence="2" id="KW-1185">Reference proteome</keyword>
<reference evidence="1 2" key="1">
    <citation type="submission" date="2018-06" db="EMBL/GenBank/DDBJ databases">
        <title>The Genome of Cuscuta australis (Dodder) Provides Insight into the Evolution of Plant Parasitism.</title>
        <authorList>
            <person name="Liu H."/>
        </authorList>
    </citation>
    <scope>NUCLEOTIDE SEQUENCE [LARGE SCALE GENOMIC DNA]</scope>
    <source>
        <strain evidence="2">cv. Yunnan</strain>
        <tissue evidence="1">Vines</tissue>
    </source>
</reference>
<comment type="caution">
    <text evidence="1">The sequence shown here is derived from an EMBL/GenBank/DDBJ whole genome shotgun (WGS) entry which is preliminary data.</text>
</comment>
<gene>
    <name evidence="1" type="ORF">DM860_007549</name>
</gene>
<protein>
    <submittedName>
        <fullName evidence="1">Uncharacterized protein</fullName>
    </submittedName>
</protein>